<dbReference type="AlphaFoldDB" id="A0A4Y7U804"/>
<name>A0A4Y7U804_9FLAO</name>
<evidence type="ECO:0000313" key="5">
    <source>
        <dbReference type="Proteomes" id="UP000298340"/>
    </source>
</evidence>
<dbReference type="CDD" id="cd00038">
    <property type="entry name" value="CAP_ED"/>
    <property type="match status" value="1"/>
</dbReference>
<dbReference type="EMBL" id="SLWA01000009">
    <property type="protein sequence ID" value="TCN53095.1"/>
    <property type="molecule type" value="Genomic_DNA"/>
</dbReference>
<comment type="caution">
    <text evidence="3">The sequence shown here is derived from an EMBL/GenBank/DDBJ whole genome shotgun (WGS) entry which is preliminary data.</text>
</comment>
<dbReference type="Proteomes" id="UP000295270">
    <property type="component" value="Unassembled WGS sequence"/>
</dbReference>
<dbReference type="RefSeq" id="WP_132037504.1">
    <property type="nucleotide sequence ID" value="NZ_QWDN01000009.1"/>
</dbReference>
<dbReference type="Pfam" id="PF00027">
    <property type="entry name" value="cNMP_binding"/>
    <property type="match status" value="1"/>
</dbReference>
<dbReference type="InterPro" id="IPR018490">
    <property type="entry name" value="cNMP-bd_dom_sf"/>
</dbReference>
<dbReference type="Gene3D" id="2.60.120.10">
    <property type="entry name" value="Jelly Rolls"/>
    <property type="match status" value="1"/>
</dbReference>
<dbReference type="InterPro" id="IPR000595">
    <property type="entry name" value="cNMP-bd_dom"/>
</dbReference>
<dbReference type="Proteomes" id="UP000298340">
    <property type="component" value="Unassembled WGS sequence"/>
</dbReference>
<dbReference type="EMBL" id="QWDN01000009">
    <property type="protein sequence ID" value="TEB42351.1"/>
    <property type="molecule type" value="Genomic_DNA"/>
</dbReference>
<reference evidence="2" key="3">
    <citation type="submission" date="2019-03" db="EMBL/GenBank/DDBJ databases">
        <authorList>
            <person name="Whitman W."/>
            <person name="Huntemann M."/>
            <person name="Clum A."/>
            <person name="Pillay M."/>
            <person name="Palaniappan K."/>
            <person name="Varghese N."/>
            <person name="Mikhailova N."/>
            <person name="Stamatis D."/>
            <person name="Reddy T."/>
            <person name="Daum C."/>
            <person name="Shapiro N."/>
            <person name="Ivanova N."/>
            <person name="Kyrpides N."/>
            <person name="Woyke T."/>
        </authorList>
    </citation>
    <scope>NUCLEOTIDE SEQUENCE</scope>
    <source>
        <strain evidence="2">P5626</strain>
    </source>
</reference>
<reference evidence="3 5" key="2">
    <citation type="journal article" date="2018" name="Syst. Appl. Microbiol.">
        <title>Flavobacterium circumlabens sp. nov. and Flavobacterium cupreum sp. nov., two psychrotrophic species isolated from Antarctic environmental samples.</title>
        <authorList>
            <person name="Kralova S."/>
            <person name="Busse H.J."/>
            <person name="Svec P."/>
            <person name="Maslanova I."/>
            <person name="Stankova E."/>
            <person name="Bartak M."/>
            <person name="Sedlacek I."/>
        </authorList>
    </citation>
    <scope>NUCLEOTIDE SEQUENCE [LARGE SCALE GENOMIC DNA]</scope>
    <source>
        <strain evidence="3 5">CCM 8828</strain>
    </source>
</reference>
<evidence type="ECO:0000313" key="2">
    <source>
        <dbReference type="EMBL" id="TCN53095.1"/>
    </source>
</evidence>
<dbReference type="InterPro" id="IPR014710">
    <property type="entry name" value="RmlC-like_jellyroll"/>
</dbReference>
<sequence>MEKLFRAHLEKIITLTDEEFEYIKSHFSVMNFKRRDFLVRKGEKVTYVFWVISGLLKLNYVDDADKNHVVAFAMEDWWEGDYYAFFNQSSATMSLQALEDTQVLCMTLDSYNTLCREFHKMAYFFLEKANKGHISSQQRILELISTNAKERYDKLLNRYPVLFQRVSHTLIASYLGVTRETLSRLTAQ</sequence>
<reference evidence="2 4" key="1">
    <citation type="journal article" date="2015" name="Stand. Genomic Sci.">
        <title>Genomic Encyclopedia of Bacterial and Archaeal Type Strains, Phase III: the genomes of soil and plant-associated and newly described type strains.</title>
        <authorList>
            <person name="Whitman W.B."/>
            <person name="Woyke T."/>
            <person name="Klenk H.P."/>
            <person name="Zhou Y."/>
            <person name="Lilburn T.G."/>
            <person name="Beck B.J."/>
            <person name="De Vos P."/>
            <person name="Vandamme P."/>
            <person name="Eisen J.A."/>
            <person name="Garrity G."/>
            <person name="Hugenholtz P."/>
            <person name="Kyrpides N.C."/>
        </authorList>
    </citation>
    <scope>NUCLEOTIDE SEQUENCE [LARGE SCALE GENOMIC DNA]</scope>
    <source>
        <strain evidence="2 4">P5626</strain>
    </source>
</reference>
<keyword evidence="4" id="KW-1185">Reference proteome</keyword>
<accession>A0A4Y7U804</accession>
<feature type="domain" description="Cyclic nucleotide-binding" evidence="1">
    <location>
        <begin position="31"/>
        <end position="117"/>
    </location>
</feature>
<proteinExistence type="predicted"/>
<dbReference type="OrthoDB" id="1092431at2"/>
<evidence type="ECO:0000313" key="3">
    <source>
        <dbReference type="EMBL" id="TEB42351.1"/>
    </source>
</evidence>
<organism evidence="3 5">
    <name type="scientific">Flavobacterium circumlabens</name>
    <dbReference type="NCBI Taxonomy" id="2133765"/>
    <lineage>
        <taxon>Bacteria</taxon>
        <taxon>Pseudomonadati</taxon>
        <taxon>Bacteroidota</taxon>
        <taxon>Flavobacteriia</taxon>
        <taxon>Flavobacteriales</taxon>
        <taxon>Flavobacteriaceae</taxon>
        <taxon>Flavobacterium</taxon>
    </lineage>
</organism>
<evidence type="ECO:0000259" key="1">
    <source>
        <dbReference type="Pfam" id="PF00027"/>
    </source>
</evidence>
<dbReference type="SUPFAM" id="SSF51206">
    <property type="entry name" value="cAMP-binding domain-like"/>
    <property type="match status" value="1"/>
</dbReference>
<evidence type="ECO:0000313" key="4">
    <source>
        <dbReference type="Proteomes" id="UP000295270"/>
    </source>
</evidence>
<protein>
    <submittedName>
        <fullName evidence="2">CRP-like cAMP-binding protein</fullName>
    </submittedName>
    <submittedName>
        <fullName evidence="3">Crp/Fnr family transcriptional regulator</fullName>
    </submittedName>
</protein>
<gene>
    <name evidence="3" type="ORF">D0809_20875</name>
    <name evidence="2" type="ORF">EV142_10978</name>
</gene>